<comment type="caution">
    <text evidence="2">The sequence shown here is derived from an EMBL/GenBank/DDBJ whole genome shotgun (WGS) entry which is preliminary data.</text>
</comment>
<feature type="compositionally biased region" description="Polar residues" evidence="1">
    <location>
        <begin position="13"/>
        <end position="39"/>
    </location>
</feature>
<dbReference type="EMBL" id="JAHFYH010000006">
    <property type="protein sequence ID" value="KAH0231180.1"/>
    <property type="molecule type" value="Genomic_DNA"/>
</dbReference>
<reference evidence="2" key="1">
    <citation type="journal article" date="2021" name="J Fungi (Basel)">
        <title>Virulence traits and population genomics of the black yeast Aureobasidium melanogenum.</title>
        <authorList>
            <person name="Cernosa A."/>
            <person name="Sun X."/>
            <person name="Gostincar C."/>
            <person name="Fang C."/>
            <person name="Gunde-Cimerman N."/>
            <person name="Song Z."/>
        </authorList>
    </citation>
    <scope>NUCLEOTIDE SEQUENCE</scope>
    <source>
        <strain evidence="2">EXF-8016</strain>
    </source>
</reference>
<feature type="compositionally biased region" description="Basic and acidic residues" evidence="1">
    <location>
        <begin position="108"/>
        <end position="121"/>
    </location>
</feature>
<feature type="region of interest" description="Disordered" evidence="1">
    <location>
        <begin position="278"/>
        <end position="299"/>
    </location>
</feature>
<dbReference type="OrthoDB" id="2351940at2759"/>
<dbReference type="AlphaFoldDB" id="A0A9P8GPE2"/>
<feature type="compositionally biased region" description="Basic and acidic residues" evidence="1">
    <location>
        <begin position="61"/>
        <end position="75"/>
    </location>
</feature>
<feature type="compositionally biased region" description="Basic and acidic residues" evidence="1">
    <location>
        <begin position="372"/>
        <end position="390"/>
    </location>
</feature>
<gene>
    <name evidence="2" type="ORF">KCV03_g1463</name>
</gene>
<reference evidence="2" key="2">
    <citation type="submission" date="2021-08" db="EMBL/GenBank/DDBJ databases">
        <authorList>
            <person name="Gostincar C."/>
            <person name="Sun X."/>
            <person name="Song Z."/>
            <person name="Gunde-Cimerman N."/>
        </authorList>
    </citation>
    <scope>NUCLEOTIDE SEQUENCE</scope>
    <source>
        <strain evidence="2">EXF-8016</strain>
    </source>
</reference>
<feature type="region of interest" description="Disordered" evidence="1">
    <location>
        <begin position="1"/>
        <end position="171"/>
    </location>
</feature>
<organism evidence="2 3">
    <name type="scientific">Aureobasidium melanogenum</name>
    <name type="common">Aureobasidium pullulans var. melanogenum</name>
    <dbReference type="NCBI Taxonomy" id="46634"/>
    <lineage>
        <taxon>Eukaryota</taxon>
        <taxon>Fungi</taxon>
        <taxon>Dikarya</taxon>
        <taxon>Ascomycota</taxon>
        <taxon>Pezizomycotina</taxon>
        <taxon>Dothideomycetes</taxon>
        <taxon>Dothideomycetidae</taxon>
        <taxon>Dothideales</taxon>
        <taxon>Saccotheciaceae</taxon>
        <taxon>Aureobasidium</taxon>
    </lineage>
</organism>
<accession>A0A9P8GPE2</accession>
<sequence length="534" mass="61254">MQAHTPRPGASNPEPTTKTRQPTVAITDAIVSSLQQPGDTSRPKPTKPRIQTGTRTSATMSERRSWAFAPQDHDYPPATTNNPDNDAATTTTAPTRLDRLRRVVQRSNELRRESEEAERNARWAPPPSRLRRRRYRDPTEQSPPRFTRSIIDQPSSDLDEPRQWNVKRRKLTHEANHKYGRYGQVEPGRLKLELESCDGEVHNEERSGIDFGPENILKHDKSVYCSRASKCNIVLRHHDDSTFCLEKLYIIAPENGFTAPVKEGLVYVGMSRDDLQPHINSSTHYLNPPRSPPPRRTHDPVRLSLLESIHDPEVARAIGTRRGAGFFSPIDSPADDQSQEEDDADDMWNSIPTTRDPSWPPMDPSRQITNRNDVDGRNCDDPADLRESPDGRIVVLSDEEISWPEDPTRPDVLADRRRRERNLREYDDEDIWESRYRTNYARMRMRPSHISMERAEAAPLSPEPDRYKSDTVARARFKIKDNRHRVAIKFDPPVSGTHILLKLQTPYVNKNIDIQTVIATGFAGPRYFPVIQFK</sequence>
<feature type="region of interest" description="Disordered" evidence="1">
    <location>
        <begin position="323"/>
        <end position="410"/>
    </location>
</feature>
<feature type="non-terminal residue" evidence="2">
    <location>
        <position position="534"/>
    </location>
</feature>
<feature type="compositionally biased region" description="Polar residues" evidence="1">
    <location>
        <begin position="140"/>
        <end position="156"/>
    </location>
</feature>
<protein>
    <submittedName>
        <fullName evidence="2">Uncharacterized protein</fullName>
    </submittedName>
</protein>
<evidence type="ECO:0000313" key="3">
    <source>
        <dbReference type="Proteomes" id="UP000767238"/>
    </source>
</evidence>
<proteinExistence type="predicted"/>
<feature type="compositionally biased region" description="Acidic residues" evidence="1">
    <location>
        <begin position="333"/>
        <end position="346"/>
    </location>
</feature>
<name>A0A9P8GPE2_AURME</name>
<evidence type="ECO:0000313" key="2">
    <source>
        <dbReference type="EMBL" id="KAH0231180.1"/>
    </source>
</evidence>
<dbReference type="Proteomes" id="UP000767238">
    <property type="component" value="Unassembled WGS sequence"/>
</dbReference>
<evidence type="ECO:0000256" key="1">
    <source>
        <dbReference type="SAM" id="MobiDB-lite"/>
    </source>
</evidence>
<feature type="compositionally biased region" description="Polar residues" evidence="1">
    <location>
        <begin position="49"/>
        <end position="60"/>
    </location>
</feature>
<feature type="compositionally biased region" description="Low complexity" evidence="1">
    <location>
        <begin position="76"/>
        <end position="95"/>
    </location>
</feature>